<organism evidence="5 6">
    <name type="scientific">Clonostachys solani</name>
    <dbReference type="NCBI Taxonomy" id="160281"/>
    <lineage>
        <taxon>Eukaryota</taxon>
        <taxon>Fungi</taxon>
        <taxon>Dikarya</taxon>
        <taxon>Ascomycota</taxon>
        <taxon>Pezizomycotina</taxon>
        <taxon>Sordariomycetes</taxon>
        <taxon>Hypocreomycetidae</taxon>
        <taxon>Hypocreales</taxon>
        <taxon>Bionectriaceae</taxon>
        <taxon>Clonostachys</taxon>
    </lineage>
</organism>
<proteinExistence type="inferred from homology"/>
<dbReference type="GO" id="GO:0016616">
    <property type="term" value="F:oxidoreductase activity, acting on the CH-OH group of donors, NAD or NADP as acceptor"/>
    <property type="evidence" value="ECO:0007669"/>
    <property type="project" value="TreeGrafter"/>
</dbReference>
<evidence type="ECO:0000259" key="4">
    <source>
        <dbReference type="Pfam" id="PF01370"/>
    </source>
</evidence>
<dbReference type="PANTHER" id="PTHR10366">
    <property type="entry name" value="NAD DEPENDENT EPIMERASE/DEHYDRATASE"/>
    <property type="match status" value="1"/>
</dbReference>
<dbReference type="Pfam" id="PF01370">
    <property type="entry name" value="Epimerase"/>
    <property type="match status" value="1"/>
</dbReference>
<keyword evidence="3" id="KW-0812">Transmembrane</keyword>
<comment type="similarity">
    <text evidence="2">Belongs to the NAD(P)-dependent epimerase/dehydratase family. Dihydroflavonol-4-reductase subfamily.</text>
</comment>
<gene>
    <name evidence="5" type="ORF">CSOL1703_00018028</name>
</gene>
<dbReference type="EMBL" id="CABFOC020000062">
    <property type="protein sequence ID" value="CAH0055867.1"/>
    <property type="molecule type" value="Genomic_DNA"/>
</dbReference>
<evidence type="ECO:0000256" key="2">
    <source>
        <dbReference type="ARBA" id="ARBA00023445"/>
    </source>
</evidence>
<evidence type="ECO:0000256" key="1">
    <source>
        <dbReference type="ARBA" id="ARBA00023002"/>
    </source>
</evidence>
<sequence length="344" mass="37174">MAETFLITGATGLIGFHVLLAVLAQGHRVRYVVRSTEKAQTVSSNPAVERLAPGDHLVPIVIPDLTVADALDAAIQGVTHVIHCASPVPAPSADPRTEVCEPTIKMSANVLSAALKTPSVRRVVLTSSIVANLGVIPPQRFVSATTRAVLPPMPNVYNNVFEAYLLGKVVEMRNTDEPRARTFLYPMLCSYVVPGYVYGRNELMTGDAQAMKTRNSSNNLLMLALTGGKLPFPVHNGFAHVDDLGELYLRVALLDAQKAKEEGLPQDFGMAVKIEYAKVFSYVKVAYPKAVKEGIFKKGNLPSFPTFYDSDAAKKVLGRDFGSFESAVVGVAGQYLERLGKDKA</sequence>
<keyword evidence="3" id="KW-0472">Membrane</keyword>
<keyword evidence="1" id="KW-0560">Oxidoreductase</keyword>
<keyword evidence="6" id="KW-1185">Reference proteome</keyword>
<feature type="domain" description="NAD-dependent epimerase/dehydratase" evidence="4">
    <location>
        <begin position="6"/>
        <end position="130"/>
    </location>
</feature>
<dbReference type="InterPro" id="IPR036291">
    <property type="entry name" value="NAD(P)-bd_dom_sf"/>
</dbReference>
<name>A0A9P0EN94_9HYPO</name>
<protein>
    <recommendedName>
        <fullName evidence="4">NAD-dependent epimerase/dehydratase domain-containing protein</fullName>
    </recommendedName>
</protein>
<comment type="caution">
    <text evidence="5">The sequence shown here is derived from an EMBL/GenBank/DDBJ whole genome shotgun (WGS) entry which is preliminary data.</text>
</comment>
<evidence type="ECO:0000313" key="6">
    <source>
        <dbReference type="Proteomes" id="UP000775872"/>
    </source>
</evidence>
<evidence type="ECO:0000313" key="5">
    <source>
        <dbReference type="EMBL" id="CAH0055867.1"/>
    </source>
</evidence>
<dbReference type="Proteomes" id="UP000775872">
    <property type="component" value="Unassembled WGS sequence"/>
</dbReference>
<dbReference type="PANTHER" id="PTHR10366:SF564">
    <property type="entry name" value="STEROL-4-ALPHA-CARBOXYLATE 3-DEHYDROGENASE, DECARBOXYLATING"/>
    <property type="match status" value="1"/>
</dbReference>
<dbReference type="AlphaFoldDB" id="A0A9P0EN94"/>
<accession>A0A9P0EN94</accession>
<feature type="transmembrane region" description="Helical" evidence="3">
    <location>
        <begin position="6"/>
        <end position="24"/>
    </location>
</feature>
<dbReference type="OrthoDB" id="2735536at2759"/>
<dbReference type="Gene3D" id="3.40.50.720">
    <property type="entry name" value="NAD(P)-binding Rossmann-like Domain"/>
    <property type="match status" value="1"/>
</dbReference>
<dbReference type="SUPFAM" id="SSF51735">
    <property type="entry name" value="NAD(P)-binding Rossmann-fold domains"/>
    <property type="match status" value="1"/>
</dbReference>
<reference evidence="5" key="1">
    <citation type="submission" date="2021-10" db="EMBL/GenBank/DDBJ databases">
        <authorList>
            <person name="Piombo E."/>
        </authorList>
    </citation>
    <scope>NUCLEOTIDE SEQUENCE</scope>
</reference>
<dbReference type="InterPro" id="IPR001509">
    <property type="entry name" value="Epimerase_deHydtase"/>
</dbReference>
<keyword evidence="3" id="KW-1133">Transmembrane helix</keyword>
<evidence type="ECO:0000256" key="3">
    <source>
        <dbReference type="SAM" id="Phobius"/>
    </source>
</evidence>
<dbReference type="InterPro" id="IPR050425">
    <property type="entry name" value="NAD(P)_dehydrat-like"/>
</dbReference>